<keyword evidence="1" id="KW-0732">Signal</keyword>
<gene>
    <name evidence="2" type="ORF">DFR44_1307</name>
</gene>
<proteinExistence type="predicted"/>
<keyword evidence="3" id="KW-1185">Reference proteome</keyword>
<dbReference type="EMBL" id="SNZE01000030">
    <property type="protein sequence ID" value="TDR28938.1"/>
    <property type="molecule type" value="Genomic_DNA"/>
</dbReference>
<accession>A0A4R6Y6W2</accession>
<comment type="caution">
    <text evidence="2">The sequence shown here is derived from an EMBL/GenBank/DDBJ whole genome shotgun (WGS) entry which is preliminary data.</text>
</comment>
<dbReference type="PROSITE" id="PS51257">
    <property type="entry name" value="PROKAR_LIPOPROTEIN"/>
    <property type="match status" value="1"/>
</dbReference>
<feature type="chain" id="PRO_5020550278" description="Tle cognate immunity protein 4 C-terminal domain-containing protein" evidence="1">
    <location>
        <begin position="18"/>
        <end position="416"/>
    </location>
</feature>
<dbReference type="AlphaFoldDB" id="A0A4R6Y6W2"/>
<organism evidence="2 3">
    <name type="scientific">Hydromonas duriensis</name>
    <dbReference type="NCBI Taxonomy" id="1527608"/>
    <lineage>
        <taxon>Bacteria</taxon>
        <taxon>Pseudomonadati</taxon>
        <taxon>Pseudomonadota</taxon>
        <taxon>Betaproteobacteria</taxon>
        <taxon>Burkholderiales</taxon>
        <taxon>Burkholderiaceae</taxon>
        <taxon>Hydromonas</taxon>
    </lineage>
</organism>
<evidence type="ECO:0008006" key="4">
    <source>
        <dbReference type="Google" id="ProtNLM"/>
    </source>
</evidence>
<evidence type="ECO:0000256" key="1">
    <source>
        <dbReference type="SAM" id="SignalP"/>
    </source>
</evidence>
<feature type="signal peptide" evidence="1">
    <location>
        <begin position="1"/>
        <end position="17"/>
    </location>
</feature>
<protein>
    <recommendedName>
        <fullName evidence="4">Tle cognate immunity protein 4 C-terminal domain-containing protein</fullName>
    </recommendedName>
</protein>
<dbReference type="Proteomes" id="UP000294480">
    <property type="component" value="Unassembled WGS sequence"/>
</dbReference>
<evidence type="ECO:0000313" key="2">
    <source>
        <dbReference type="EMBL" id="TDR28938.1"/>
    </source>
</evidence>
<evidence type="ECO:0000313" key="3">
    <source>
        <dbReference type="Proteomes" id="UP000294480"/>
    </source>
</evidence>
<sequence length="416" mass="47188">MRLVVAVPLFTLSACQANTTTGAVMNAFTPQTLPFAFYQIDVPNDIDLDASITRTGFWGNRFHAYPVKSQAEFETIVKKRAKLFYDYVIPPSALAFQKRNYADVMESNNERQKAAYKDLGMTRALYKLIKFDEQRYSIIATHERDPDSFMLNVYRQYYLYAPQLGKYITTEQARFSSPDAPNSEERGRTFLNTQIVYTSPETLKNTHAMAVGPVMWLKPDEHPVINYTMKSPQANMDINLISGGVTDTMAEVKAAQNQKLIQIKSDSSDQSDVLYKRSRDVLQMAGREVCVFVPKNDMNIPRAYYWCSWATAGEKNNLMRPAIELQAWIYVSEREDGYAKALWEQLVNSLKSRGGLAQNVANLSVGDPCPQTGFWMCDQLGGEQGIFLRKGDPMPGQSFSAAERENMNWRLIKPVA</sequence>
<name>A0A4R6Y6W2_9BURK</name>
<reference evidence="2 3" key="1">
    <citation type="submission" date="2019-03" db="EMBL/GenBank/DDBJ databases">
        <title>Genomic Encyclopedia of Type Strains, Phase IV (KMG-IV): sequencing the most valuable type-strain genomes for metagenomic binning, comparative biology and taxonomic classification.</title>
        <authorList>
            <person name="Goeker M."/>
        </authorList>
    </citation>
    <scope>NUCLEOTIDE SEQUENCE [LARGE SCALE GENOMIC DNA]</scope>
    <source>
        <strain evidence="2 3">DSM 102852</strain>
    </source>
</reference>